<evidence type="ECO:0000313" key="6">
    <source>
        <dbReference type="Proteomes" id="UP001630127"/>
    </source>
</evidence>
<dbReference type="EMBL" id="JBJUIK010000009">
    <property type="protein sequence ID" value="KAL3517764.1"/>
    <property type="molecule type" value="Genomic_DNA"/>
</dbReference>
<feature type="domain" description="DUF4378" evidence="3">
    <location>
        <begin position="774"/>
        <end position="945"/>
    </location>
</feature>
<gene>
    <name evidence="5" type="ORF">ACH5RR_020353</name>
</gene>
<feature type="compositionally biased region" description="Polar residues" evidence="1">
    <location>
        <begin position="617"/>
        <end position="632"/>
    </location>
</feature>
<dbReference type="InterPro" id="IPR022212">
    <property type="entry name" value="DUF3741"/>
</dbReference>
<dbReference type="Proteomes" id="UP001630127">
    <property type="component" value="Unassembled WGS sequence"/>
</dbReference>
<comment type="caution">
    <text evidence="5">The sequence shown here is derived from an EMBL/GenBank/DDBJ whole genome shotgun (WGS) entry which is preliminary data.</text>
</comment>
<evidence type="ECO:0000256" key="1">
    <source>
        <dbReference type="SAM" id="MobiDB-lite"/>
    </source>
</evidence>
<proteinExistence type="predicted"/>
<evidence type="ECO:0008006" key="7">
    <source>
        <dbReference type="Google" id="ProtNLM"/>
    </source>
</evidence>
<reference evidence="5 6" key="1">
    <citation type="submission" date="2024-11" db="EMBL/GenBank/DDBJ databases">
        <title>A near-complete genome assembly of Cinchona calisaya.</title>
        <authorList>
            <person name="Lian D.C."/>
            <person name="Zhao X.W."/>
            <person name="Wei L."/>
        </authorList>
    </citation>
    <scope>NUCLEOTIDE SEQUENCE [LARGE SCALE GENOMIC DNA]</scope>
    <source>
        <tissue evidence="5">Nenye</tissue>
    </source>
</reference>
<feature type="domain" description="DUF3741" evidence="2">
    <location>
        <begin position="192"/>
        <end position="236"/>
    </location>
</feature>
<feature type="domain" description="DUF3741" evidence="4">
    <location>
        <begin position="87"/>
        <end position="103"/>
    </location>
</feature>
<dbReference type="PANTHER" id="PTHR46634:SF3">
    <property type="entry name" value="M REDUCTASE II SUBUNIT GAMMA, PUTATIVE (DUF3741)-RELATED"/>
    <property type="match status" value="1"/>
</dbReference>
<keyword evidence="6" id="KW-1185">Reference proteome</keyword>
<feature type="compositionally biased region" description="Low complexity" evidence="1">
    <location>
        <begin position="578"/>
        <end position="589"/>
    </location>
</feature>
<dbReference type="InterPro" id="IPR025486">
    <property type="entry name" value="DUF4378"/>
</dbReference>
<feature type="region of interest" description="Disordered" evidence="1">
    <location>
        <begin position="15"/>
        <end position="39"/>
    </location>
</feature>
<feature type="compositionally biased region" description="Basic and acidic residues" evidence="1">
    <location>
        <begin position="597"/>
        <end position="611"/>
    </location>
</feature>
<dbReference type="AlphaFoldDB" id="A0ABD2ZFE4"/>
<organism evidence="5 6">
    <name type="scientific">Cinchona calisaya</name>
    <dbReference type="NCBI Taxonomy" id="153742"/>
    <lineage>
        <taxon>Eukaryota</taxon>
        <taxon>Viridiplantae</taxon>
        <taxon>Streptophyta</taxon>
        <taxon>Embryophyta</taxon>
        <taxon>Tracheophyta</taxon>
        <taxon>Spermatophyta</taxon>
        <taxon>Magnoliopsida</taxon>
        <taxon>eudicotyledons</taxon>
        <taxon>Gunneridae</taxon>
        <taxon>Pentapetalae</taxon>
        <taxon>asterids</taxon>
        <taxon>lamiids</taxon>
        <taxon>Gentianales</taxon>
        <taxon>Rubiaceae</taxon>
        <taxon>Cinchonoideae</taxon>
        <taxon>Cinchoneae</taxon>
        <taxon>Cinchona</taxon>
    </lineage>
</organism>
<accession>A0ABD2ZFE4</accession>
<name>A0ABD2ZFE4_9GENT</name>
<sequence length="954" mass="106948">MVNFFDLSAGMAGNRLLTDKPHRHGSPLSRRSQSDVSRMGQFEDRIEEKVMMSELSRTCSNGKSSGTPMKMLIAQEMSKEVNCKHNPPGVVAKLMGLDALPRQPSDLAKQRSHPRCYSRSQSDTPLSNWQHDKRFWDLQMQDEFHYYPQHNEYKDVYEIMQQSPKPNCVRDKSPHKGKCDETPNDRKMALVREKFIEAKRLSTDEKLRQTRQFQDAVEVLNSNKDLFIKFLQEPNSMFSQHLYNLRSISHPPETKRITVLRPCKMVDNGMFIGSAKKNEKQVKKADLVSQVIGSKKSHPGLSSTAVNWKLDENPTQPTRIVVLKPNPDNPQDIKAVVSAPALSPILHCENFIEETEDDEGRKSREVAKEITQQMRENLRGHRRDETLLSSVFSNGYIGDESSFHKSENEYAAGNLSDSEVISPTSRHSWDYVNRFGSPYSPSSFSRASYSPESSVCREAKKRLSERWAMMASNGHFQEQRHEHRSSSTLGEMLALSERKNTERNVEQDAKEDYASSTSKLVGDLNKDEEIDNSPRSLVRSKSVPVSSTVFGIQLNADVPDQAHKKTDVLKEAAKARSGKSSLKGKVSSLFLPRGKKSNKEKSVASQSKEESLPAGTPSDSAGRSHNDGTNGLNDIGLEECSSPTLHQLSCKASSTDQSGKPGIISSEAGFSVVKHLMSGNPSENQDQPSPISVLETPFEEDEHTATESSSNNKAEEHEGLPVFCKPNLIDKSPPIGSIARSLSWDDSCVDTAISYPLKPSFSQQGAEEEEREWFFFVQALLSVAGLDGEMQSDTFLARWHSSESPIDPSLRDKYINLNDKDTLHEARRRQKRSTRKLVFDCVNAALVDIAGYGSDTCQRAIPCNGPHKTLLLGASFMMVDQVWARMKEWFSGKERCITGDCPDNDSLVVVRKEVVGKGWLDHLKLELDNLGKEIERKLLEELVLEAVVELTGRV</sequence>
<dbReference type="Pfam" id="PF12552">
    <property type="entry name" value="DUF3741"/>
    <property type="match status" value="1"/>
</dbReference>
<protein>
    <recommendedName>
        <fullName evidence="7">DUF3741 domain-containing protein</fullName>
    </recommendedName>
</protein>
<evidence type="ECO:0000259" key="3">
    <source>
        <dbReference type="Pfam" id="PF14309"/>
    </source>
</evidence>
<feature type="region of interest" description="Disordered" evidence="1">
    <location>
        <begin position="497"/>
        <end position="542"/>
    </location>
</feature>
<feature type="region of interest" description="Disordered" evidence="1">
    <location>
        <begin position="698"/>
        <end position="717"/>
    </location>
</feature>
<dbReference type="Pfam" id="PF14383">
    <property type="entry name" value="VARLMGL"/>
    <property type="match status" value="1"/>
</dbReference>
<feature type="compositionally biased region" description="Basic and acidic residues" evidence="1">
    <location>
        <begin position="497"/>
        <end position="513"/>
    </location>
</feature>
<dbReference type="Pfam" id="PF14309">
    <property type="entry name" value="DUF4378"/>
    <property type="match status" value="1"/>
</dbReference>
<dbReference type="InterPro" id="IPR032795">
    <property type="entry name" value="DUF3741-assoc"/>
</dbReference>
<evidence type="ECO:0000259" key="2">
    <source>
        <dbReference type="Pfam" id="PF12552"/>
    </source>
</evidence>
<dbReference type="PANTHER" id="PTHR46634">
    <property type="entry name" value="M REDUCTASE II SUBUNIT GAMMA, PUTATIVE (DUF3741)-RELATED"/>
    <property type="match status" value="1"/>
</dbReference>
<feature type="region of interest" description="Disordered" evidence="1">
    <location>
        <begin position="105"/>
        <end position="128"/>
    </location>
</feature>
<feature type="compositionally biased region" description="Polar residues" evidence="1">
    <location>
        <begin position="118"/>
        <end position="128"/>
    </location>
</feature>
<evidence type="ECO:0000313" key="5">
    <source>
        <dbReference type="EMBL" id="KAL3517764.1"/>
    </source>
</evidence>
<evidence type="ECO:0000259" key="4">
    <source>
        <dbReference type="Pfam" id="PF14383"/>
    </source>
</evidence>
<feature type="region of interest" description="Disordered" evidence="1">
    <location>
        <begin position="567"/>
        <end position="638"/>
    </location>
</feature>